<gene>
    <name evidence="4" type="ordered locus">Pro_1291</name>
</gene>
<dbReference type="eggNOG" id="COG1388">
    <property type="taxonomic scope" value="Bacteria"/>
</dbReference>
<dbReference type="Gene3D" id="2.40.160.160">
    <property type="entry name" value="Inverse autotransporter, beta-domain"/>
    <property type="match status" value="1"/>
</dbReference>
<feature type="domain" description="Inverse autotransporter beta-domain" evidence="3">
    <location>
        <begin position="106"/>
        <end position="392"/>
    </location>
</feature>
<proteinExistence type="inferred from homology"/>
<evidence type="ECO:0000256" key="1">
    <source>
        <dbReference type="ARBA" id="ARBA00010116"/>
    </source>
</evidence>
<dbReference type="EnsemblBacteria" id="AAQ00335">
    <property type="protein sequence ID" value="AAQ00335"/>
    <property type="gene ID" value="Pro_1291"/>
</dbReference>
<organism evidence="4 5">
    <name type="scientific">Prochlorococcus marinus (strain SARG / CCMP1375 / SS120)</name>
    <dbReference type="NCBI Taxonomy" id="167539"/>
    <lineage>
        <taxon>Bacteria</taxon>
        <taxon>Bacillati</taxon>
        <taxon>Cyanobacteriota</taxon>
        <taxon>Cyanophyceae</taxon>
        <taxon>Synechococcales</taxon>
        <taxon>Prochlorococcaceae</taxon>
        <taxon>Prochlorococcus</taxon>
    </lineage>
</organism>
<dbReference type="InterPro" id="IPR038177">
    <property type="entry name" value="IAT_beta_sf"/>
</dbReference>
<name>Q7VB10_PROMA</name>
<dbReference type="RefSeq" id="WP_011125442.1">
    <property type="nucleotide sequence ID" value="NC_005042.1"/>
</dbReference>
<dbReference type="PANTHER" id="PTHR39576:SF2">
    <property type="entry name" value="ATTACHING AND EFFACING PROTEIN HOMOLOG-RELATED"/>
    <property type="match status" value="1"/>
</dbReference>
<dbReference type="InterPro" id="IPR024519">
    <property type="entry name" value="IAT_beta"/>
</dbReference>
<evidence type="ECO:0000259" key="3">
    <source>
        <dbReference type="Pfam" id="PF11924"/>
    </source>
</evidence>
<keyword evidence="2" id="KW-0732">Signal</keyword>
<accession>Q7VB10</accession>
<dbReference type="Pfam" id="PF11924">
    <property type="entry name" value="IAT_beta"/>
    <property type="match status" value="1"/>
</dbReference>
<dbReference type="Proteomes" id="UP000001420">
    <property type="component" value="Chromosome"/>
</dbReference>
<keyword evidence="5" id="KW-1185">Reference proteome</keyword>
<dbReference type="OrthoDB" id="8320584at2"/>
<dbReference type="PANTHER" id="PTHR39576">
    <property type="entry name" value="ATTACHING AND EFFACING PROTEIN HOMOLOG-RELATED-RELATED"/>
    <property type="match status" value="1"/>
</dbReference>
<dbReference type="HOGENOM" id="CLU_052661_0_0_3"/>
<reference evidence="4 5" key="1">
    <citation type="journal article" date="2003" name="Proc. Natl. Acad. Sci. U.S.A.">
        <title>Genome sequence of the cyanobacterium Prochlorococcus marinus SS120, a nearly minimal oxyphototrophic genome.</title>
        <authorList>
            <person name="Dufresne A."/>
            <person name="Salanoubat M."/>
            <person name="Partensky F."/>
            <person name="Artiguenave F."/>
            <person name="Axmann I.M."/>
            <person name="Barbe V."/>
            <person name="Duprat S."/>
            <person name="Galperin M.Y."/>
            <person name="Koonin E.V."/>
            <person name="Le Gall F."/>
            <person name="Makarova K.S."/>
            <person name="Ostrowski M."/>
            <person name="Oztas S."/>
            <person name="Robert C."/>
            <person name="Rogozin I.B."/>
            <person name="Scanlan D.J."/>
            <person name="Tandeau de Marsac N."/>
            <person name="Weissenbach J."/>
            <person name="Wincker P."/>
            <person name="Wolf Y.I."/>
            <person name="Hess W.R."/>
        </authorList>
    </citation>
    <scope>NUCLEOTIDE SEQUENCE [LARGE SCALE GENOMIC DNA]</scope>
    <source>
        <strain evidence="5">SARG / CCMP1375 / SS120</strain>
    </source>
</reference>
<sequence length="410" mass="45911">MKKFSKRSTLALGTLVAFTAFPSAQGDPTLKHKVSALPSNANSDFQEIHIKKPANVNHPADCNIFEDPRSIACIGPNDTVYQPKDRLDRIVLKGADYAGRFVPLLNNNAHGSAYTDLIVNDGKSLISDAGYGLVNSYSNQQIQKIPFFAQTTVSINGTSNSETSFSLDSLMKLREMATDDEGDIKTLLFSQAKLSKTSNSDGTTANLGLGIRHRPNNESMMGANAFLDYRMTDYSDSHSRLGLGGEYLKNGWELRNNWYMSMTEQKNVTVNGTVYTERVVPGWDVEAGYRFPNHPEMAVFVKGFNWDYKNTQDNSGIEGSFNWQATPHVNWEAWVSNEISGAKTVKNSDLPKTDETFFGLRFRWTARPVKFAKKNLKQNLVTQMTQPVRRRYEVLLERSTGGFQNRARGI</sequence>
<evidence type="ECO:0000313" key="4">
    <source>
        <dbReference type="EMBL" id="AAQ00335.1"/>
    </source>
</evidence>
<dbReference type="STRING" id="167539.Pro_1291"/>
<evidence type="ECO:0000313" key="5">
    <source>
        <dbReference type="Proteomes" id="UP000001420"/>
    </source>
</evidence>
<dbReference type="InterPro" id="IPR051715">
    <property type="entry name" value="Intimin-Invasin_domain"/>
</dbReference>
<protein>
    <submittedName>
        <fullName evidence="4">Adhesin-like protein</fullName>
    </submittedName>
</protein>
<feature type="chain" id="PRO_5004292429" evidence="2">
    <location>
        <begin position="27"/>
        <end position="410"/>
    </location>
</feature>
<dbReference type="GO" id="GO:0009279">
    <property type="term" value="C:cell outer membrane"/>
    <property type="evidence" value="ECO:0007669"/>
    <property type="project" value="TreeGrafter"/>
</dbReference>
<evidence type="ECO:0000256" key="2">
    <source>
        <dbReference type="SAM" id="SignalP"/>
    </source>
</evidence>
<dbReference type="EMBL" id="AE017126">
    <property type="protein sequence ID" value="AAQ00335.1"/>
    <property type="molecule type" value="Genomic_DNA"/>
</dbReference>
<dbReference type="PATRIC" id="fig|167539.5.peg.1354"/>
<feature type="signal peptide" evidence="2">
    <location>
        <begin position="1"/>
        <end position="26"/>
    </location>
</feature>
<dbReference type="AlphaFoldDB" id="Q7VB10"/>
<dbReference type="KEGG" id="pma:Pro_1291"/>
<comment type="similarity">
    <text evidence="1">Belongs to the intimin/invasin family.</text>
</comment>